<dbReference type="SUPFAM" id="SSF46689">
    <property type="entry name" value="Homeodomain-like"/>
    <property type="match status" value="1"/>
</dbReference>
<keyword evidence="5" id="KW-0479">Metal-binding</keyword>
<evidence type="ECO:0000256" key="4">
    <source>
        <dbReference type="ARBA" id="ARBA00023242"/>
    </source>
</evidence>
<dbReference type="PANTHER" id="PTHR16089:SF43">
    <property type="match status" value="1"/>
</dbReference>
<dbReference type="GO" id="GO:0005667">
    <property type="term" value="C:transcription regulator complex"/>
    <property type="evidence" value="ECO:0007669"/>
    <property type="project" value="TreeGrafter"/>
</dbReference>
<organism evidence="10 11">
    <name type="scientific">Oncorhynchus tshawytscha</name>
    <name type="common">Chinook salmon</name>
    <name type="synonym">Salmo tshawytscha</name>
    <dbReference type="NCBI Taxonomy" id="74940"/>
    <lineage>
        <taxon>Eukaryota</taxon>
        <taxon>Metazoa</taxon>
        <taxon>Chordata</taxon>
        <taxon>Craniata</taxon>
        <taxon>Vertebrata</taxon>
        <taxon>Euteleostomi</taxon>
        <taxon>Actinopterygii</taxon>
        <taxon>Neopterygii</taxon>
        <taxon>Teleostei</taxon>
        <taxon>Protacanthopterygii</taxon>
        <taxon>Salmoniformes</taxon>
        <taxon>Salmonidae</taxon>
        <taxon>Salmoninae</taxon>
        <taxon>Oncorhynchus</taxon>
    </lineage>
</organism>
<dbReference type="SMART" id="SM01189">
    <property type="entry name" value="ELM2"/>
    <property type="match status" value="1"/>
</dbReference>
<evidence type="ECO:0000256" key="6">
    <source>
        <dbReference type="SAM" id="MobiDB-lite"/>
    </source>
</evidence>
<comment type="subcellular location">
    <subcellularLocation>
        <location evidence="1">Nucleus</location>
    </subcellularLocation>
</comment>
<name>A0A8C8H0X2_ONCTS</name>
<dbReference type="Proteomes" id="UP000694402">
    <property type="component" value="Unassembled WGS sequence"/>
</dbReference>
<dbReference type="AlphaFoldDB" id="A0A8C8H0X2"/>
<dbReference type="InterPro" id="IPR017884">
    <property type="entry name" value="SANT_dom"/>
</dbReference>
<dbReference type="PROSITE" id="PS51156">
    <property type="entry name" value="ELM2"/>
    <property type="match status" value="1"/>
</dbReference>
<feature type="region of interest" description="Disordered" evidence="6">
    <location>
        <begin position="302"/>
        <end position="334"/>
    </location>
</feature>
<reference evidence="10" key="2">
    <citation type="submission" date="2025-09" db="UniProtKB">
        <authorList>
            <consortium name="Ensembl"/>
        </authorList>
    </citation>
    <scope>IDENTIFICATION</scope>
</reference>
<dbReference type="PANTHER" id="PTHR16089">
    <property type="entry name" value="REST COREPRESSOR COREST PROTEIN-RELATED"/>
    <property type="match status" value="1"/>
</dbReference>
<reference evidence="10" key="1">
    <citation type="submission" date="2025-08" db="UniProtKB">
        <authorList>
            <consortium name="Ensembl"/>
        </authorList>
    </citation>
    <scope>IDENTIFICATION</scope>
</reference>
<feature type="domain" description="ELM2" evidence="8">
    <location>
        <begin position="667"/>
        <end position="764"/>
    </location>
</feature>
<dbReference type="SMART" id="SM00717">
    <property type="entry name" value="SANT"/>
    <property type="match status" value="1"/>
</dbReference>
<dbReference type="PROSITE" id="PS50157">
    <property type="entry name" value="ZINC_FINGER_C2H2_2"/>
    <property type="match status" value="1"/>
</dbReference>
<evidence type="ECO:0000256" key="2">
    <source>
        <dbReference type="ARBA" id="ARBA00023015"/>
    </source>
</evidence>
<dbReference type="GO" id="GO:0000118">
    <property type="term" value="C:histone deacetylase complex"/>
    <property type="evidence" value="ECO:0007669"/>
    <property type="project" value="TreeGrafter"/>
</dbReference>
<feature type="region of interest" description="Disordered" evidence="6">
    <location>
        <begin position="1"/>
        <end position="29"/>
    </location>
</feature>
<proteinExistence type="predicted"/>
<feature type="domain" description="C2H2-type" evidence="7">
    <location>
        <begin position="863"/>
        <end position="890"/>
    </location>
</feature>
<keyword evidence="2" id="KW-0805">Transcription regulation</keyword>
<dbReference type="InterPro" id="IPR001005">
    <property type="entry name" value="SANT/Myb"/>
</dbReference>
<gene>
    <name evidence="10" type="primary">LOC112239584</name>
</gene>
<dbReference type="GO" id="GO:0008270">
    <property type="term" value="F:zinc ion binding"/>
    <property type="evidence" value="ECO:0007669"/>
    <property type="project" value="UniProtKB-KW"/>
</dbReference>
<evidence type="ECO:0000313" key="10">
    <source>
        <dbReference type="Ensembl" id="ENSOTSP00005057087.2"/>
    </source>
</evidence>
<evidence type="ECO:0000259" key="8">
    <source>
        <dbReference type="PROSITE" id="PS51156"/>
    </source>
</evidence>
<evidence type="ECO:0000259" key="9">
    <source>
        <dbReference type="PROSITE" id="PS51293"/>
    </source>
</evidence>
<dbReference type="GeneTree" id="ENSGT00940000160330"/>
<dbReference type="InterPro" id="IPR009057">
    <property type="entry name" value="Homeodomain-like_sf"/>
</dbReference>
<feature type="region of interest" description="Disordered" evidence="6">
    <location>
        <begin position="74"/>
        <end position="93"/>
    </location>
</feature>
<keyword evidence="3" id="KW-0804">Transcription</keyword>
<dbReference type="PROSITE" id="PS00028">
    <property type="entry name" value="ZINC_FINGER_C2H2_1"/>
    <property type="match status" value="1"/>
</dbReference>
<keyword evidence="5" id="KW-0862">Zinc</keyword>
<evidence type="ECO:0008006" key="12">
    <source>
        <dbReference type="Google" id="ProtNLM"/>
    </source>
</evidence>
<dbReference type="InterPro" id="IPR051066">
    <property type="entry name" value="Trans_reg/Corepressor"/>
</dbReference>
<dbReference type="InterPro" id="IPR000949">
    <property type="entry name" value="ELM2_dom"/>
</dbReference>
<dbReference type="GO" id="GO:0006357">
    <property type="term" value="P:regulation of transcription by RNA polymerase II"/>
    <property type="evidence" value="ECO:0007669"/>
    <property type="project" value="TreeGrafter"/>
</dbReference>
<sequence length="1030" mass="113053">MNTPRETRDYPMAERTPLQPPTPQPYQDPCFQHHTHLSHHFHPSIGSPSLDQTSCHHPLELQIPLEQYEGTGIEAAPRTPLPDSSPYYGGSRDSYIGVGGGRGGYGDIHGHSRGDNCSDVDGRDGCFGARKASYRNRVVADDVVGQGDDFGSHFESQSLAYASQRDEGCDGDDSSASGSGVDIYHRIDEGCKKDDVFYRTDEGRISSRDDVFYSNSRDYGCEEKTDEGSNTRDKVFYRMDEVCRNRDDVVYSRDYVCEERRDGNSGYRDTTTGSHDGGNNRVDHLYNGSDIFDDKGKRDSLRRVDDFGGDSDDFGDRRSNLDPPEAQFKPGFWVSPSPPDQCSVAWEGSEKGGGYPKDWASLYSYSQAASGPSGGGVGVYRQKLDSFSEAFFVRRNIAGNRIPNGNSGSGVLGFEAGGGSTGWIKASAYNSLTDSSTLPPPPHPYPLLLSPPPSPLPTPKLTTTPSLGTVELTQTPGEDCSGTVQFYPSSHQPLHTSHPSTVMWKLPPCHWLQQSGDVGVVDGNPSSAGHVYCQETVFTQRHVRQDNENNTGHYSLQTPVQSNVVSASPLHLSSLPSQPPSGLPQHRTAPLVVFRGIPFLSPLQSRRGGGGQRGVERIGRGLHYTPRPMLNPQRRGTGLLSSLIPPSAGERGMGRVTKEEKGYVLLPCINVGRGFQAELPCCREREEGSGAWPEESSSNEKLLWKPWEELQRSSVIQEELEAVLSLCNSSCLPGGGSNTELALHCLHLCHGDTLATLERLFFSNPSTAVDYHYAGSDVWQQTERSLFSKALTTHGKDFSLIQQMVQTKCVSQCVEFYYLSRKLPDKQRKQREQERGMEEQTSVVSLPKPMEQVVPAPSLATSFPCKQCGKMFYKIKSRNAHMKIHRQQQDDWRHPPGLVINLAQNVTPNLGTNLPRLQASGQAYLPGPINNNNSNHHTGGAHTIIINNNTNNNISDPNIPNTNTMTNSNSVSVIDSTPNQRGHAPLLSVQQSWDLFQLNSNPAAGFYYDPEVKGALGVTVGGVKGQVLWQ</sequence>
<dbReference type="Gene3D" id="1.10.10.60">
    <property type="entry name" value="Homeodomain-like"/>
    <property type="match status" value="1"/>
</dbReference>
<feature type="compositionally biased region" description="Basic and acidic residues" evidence="6">
    <location>
        <begin position="1"/>
        <end position="12"/>
    </location>
</feature>
<dbReference type="PROSITE" id="PS51293">
    <property type="entry name" value="SANT"/>
    <property type="match status" value="1"/>
</dbReference>
<evidence type="ECO:0000259" key="7">
    <source>
        <dbReference type="PROSITE" id="PS50157"/>
    </source>
</evidence>
<feature type="region of interest" description="Disordered" evidence="6">
    <location>
        <begin position="262"/>
        <end position="282"/>
    </location>
</feature>
<feature type="domain" description="SANT" evidence="9">
    <location>
        <begin position="774"/>
        <end position="825"/>
    </location>
</feature>
<dbReference type="Pfam" id="PF01448">
    <property type="entry name" value="ELM2"/>
    <property type="match status" value="1"/>
</dbReference>
<dbReference type="Ensembl" id="ENSOTST00005062147.2">
    <property type="protein sequence ID" value="ENSOTSP00005057087.2"/>
    <property type="gene ID" value="ENSOTSG00005027543.2"/>
</dbReference>
<protein>
    <recommendedName>
        <fullName evidence="12">Transcriptional-regulating factor 1-like</fullName>
    </recommendedName>
</protein>
<dbReference type="Pfam" id="PF00249">
    <property type="entry name" value="Myb_DNA-binding"/>
    <property type="match status" value="1"/>
</dbReference>
<evidence type="ECO:0000313" key="11">
    <source>
        <dbReference type="Proteomes" id="UP000694402"/>
    </source>
</evidence>
<evidence type="ECO:0000256" key="1">
    <source>
        <dbReference type="ARBA" id="ARBA00004123"/>
    </source>
</evidence>
<dbReference type="InterPro" id="IPR013087">
    <property type="entry name" value="Znf_C2H2_type"/>
</dbReference>
<keyword evidence="11" id="KW-1185">Reference proteome</keyword>
<keyword evidence="4" id="KW-0539">Nucleus</keyword>
<evidence type="ECO:0000256" key="3">
    <source>
        <dbReference type="ARBA" id="ARBA00023163"/>
    </source>
</evidence>
<evidence type="ECO:0000256" key="5">
    <source>
        <dbReference type="PROSITE-ProRule" id="PRU00042"/>
    </source>
</evidence>
<accession>A0A8C8H0X2</accession>
<keyword evidence="5" id="KW-0863">Zinc-finger</keyword>
<dbReference type="GO" id="GO:0003714">
    <property type="term" value="F:transcription corepressor activity"/>
    <property type="evidence" value="ECO:0007669"/>
    <property type="project" value="TreeGrafter"/>
</dbReference>